<accession>A0A379ANC1</accession>
<dbReference type="AlphaFoldDB" id="A0A379ANC1"/>
<organism evidence="13 14">
    <name type="scientific">Avibacterium avium</name>
    <name type="common">Pasteurella avium</name>
    <dbReference type="NCBI Taxonomy" id="751"/>
    <lineage>
        <taxon>Bacteria</taxon>
        <taxon>Pseudomonadati</taxon>
        <taxon>Pseudomonadota</taxon>
        <taxon>Gammaproteobacteria</taxon>
        <taxon>Pasteurellales</taxon>
        <taxon>Pasteurellaceae</taxon>
        <taxon>Avibacterium</taxon>
    </lineage>
</organism>
<evidence type="ECO:0000256" key="7">
    <source>
        <dbReference type="ARBA" id="ARBA00022958"/>
    </source>
</evidence>
<keyword evidence="10 11" id="KW-0472">Membrane</keyword>
<dbReference type="GO" id="GO:0008324">
    <property type="term" value="F:monoatomic cation transmembrane transporter activity"/>
    <property type="evidence" value="ECO:0007669"/>
    <property type="project" value="InterPro"/>
</dbReference>
<dbReference type="Gene3D" id="3.40.50.720">
    <property type="entry name" value="NAD(P)-binding Rossmann-like Domain"/>
    <property type="match status" value="1"/>
</dbReference>
<evidence type="ECO:0000256" key="4">
    <source>
        <dbReference type="ARBA" id="ARBA00022449"/>
    </source>
</evidence>
<dbReference type="PANTHER" id="PTHR46157">
    <property type="entry name" value="K(+) EFFLUX ANTIPORTER 3, CHLOROPLASTIC"/>
    <property type="match status" value="1"/>
</dbReference>
<evidence type="ECO:0000256" key="5">
    <source>
        <dbReference type="ARBA" id="ARBA00022538"/>
    </source>
</evidence>
<protein>
    <submittedName>
        <fullName evidence="13">Glutathione-regulated potassium-efflux system protein</fullName>
    </submittedName>
</protein>
<proteinExistence type="inferred from homology"/>
<feature type="transmembrane region" description="Helical" evidence="11">
    <location>
        <begin position="308"/>
        <end position="332"/>
    </location>
</feature>
<evidence type="ECO:0000256" key="9">
    <source>
        <dbReference type="ARBA" id="ARBA00023065"/>
    </source>
</evidence>
<dbReference type="NCBIfam" id="TIGR00932">
    <property type="entry name" value="2a37"/>
    <property type="match status" value="1"/>
</dbReference>
<feature type="transmembrane region" description="Helical" evidence="11">
    <location>
        <begin position="283"/>
        <end position="302"/>
    </location>
</feature>
<evidence type="ECO:0000256" key="11">
    <source>
        <dbReference type="SAM" id="Phobius"/>
    </source>
</evidence>
<dbReference type="FunFam" id="3.40.50.720:FF:000036">
    <property type="entry name" value="Glutathione-regulated potassium-efflux system protein KefB"/>
    <property type="match status" value="1"/>
</dbReference>
<dbReference type="GO" id="GO:0005886">
    <property type="term" value="C:plasma membrane"/>
    <property type="evidence" value="ECO:0007669"/>
    <property type="project" value="TreeGrafter"/>
</dbReference>
<feature type="transmembrane region" description="Helical" evidence="11">
    <location>
        <begin position="54"/>
        <end position="73"/>
    </location>
</feature>
<keyword evidence="5" id="KW-0633">Potassium transport</keyword>
<feature type="transmembrane region" description="Helical" evidence="11">
    <location>
        <begin position="113"/>
        <end position="134"/>
    </location>
</feature>
<evidence type="ECO:0000313" key="13">
    <source>
        <dbReference type="EMBL" id="SUB23094.1"/>
    </source>
</evidence>
<dbReference type="InterPro" id="IPR006153">
    <property type="entry name" value="Cation/H_exchanger_TM"/>
</dbReference>
<dbReference type="SUPFAM" id="SSF51735">
    <property type="entry name" value="NAD(P)-binding Rossmann-fold domains"/>
    <property type="match status" value="1"/>
</dbReference>
<evidence type="ECO:0000256" key="3">
    <source>
        <dbReference type="ARBA" id="ARBA00022448"/>
    </source>
</evidence>
<dbReference type="InterPro" id="IPR003148">
    <property type="entry name" value="RCK_N"/>
</dbReference>
<dbReference type="Pfam" id="PF00999">
    <property type="entry name" value="Na_H_Exchanger"/>
    <property type="match status" value="1"/>
</dbReference>
<feature type="domain" description="RCK N-terminal" evidence="12">
    <location>
        <begin position="412"/>
        <end position="529"/>
    </location>
</feature>
<feature type="transmembrane region" description="Helical" evidence="11">
    <location>
        <begin position="372"/>
        <end position="390"/>
    </location>
</feature>
<comment type="similarity">
    <text evidence="2">Belongs to the monovalent cation:proton antiporter 2 (CPA2) transporter (TC 2.A.37) family.</text>
</comment>
<dbReference type="GeneID" id="300132309"/>
<dbReference type="Pfam" id="PF02254">
    <property type="entry name" value="TrkA_N"/>
    <property type="match status" value="1"/>
</dbReference>
<keyword evidence="14" id="KW-1185">Reference proteome</keyword>
<feature type="transmembrane region" description="Helical" evidence="11">
    <location>
        <begin position="339"/>
        <end position="357"/>
    </location>
</feature>
<evidence type="ECO:0000313" key="14">
    <source>
        <dbReference type="Proteomes" id="UP000255098"/>
    </source>
</evidence>
<dbReference type="GO" id="GO:0006813">
    <property type="term" value="P:potassium ion transport"/>
    <property type="evidence" value="ECO:0007669"/>
    <property type="project" value="UniProtKB-KW"/>
</dbReference>
<dbReference type="PROSITE" id="PS51201">
    <property type="entry name" value="RCK_N"/>
    <property type="match status" value="1"/>
</dbReference>
<dbReference type="Proteomes" id="UP000255098">
    <property type="component" value="Unassembled WGS sequence"/>
</dbReference>
<keyword evidence="4" id="KW-0050">Antiport</keyword>
<keyword evidence="8 11" id="KW-1133">Transmembrane helix</keyword>
<reference evidence="13 14" key="1">
    <citation type="submission" date="2018-06" db="EMBL/GenBank/DDBJ databases">
        <authorList>
            <consortium name="Pathogen Informatics"/>
            <person name="Doyle S."/>
        </authorList>
    </citation>
    <scope>NUCLEOTIDE SEQUENCE [LARGE SCALE GENOMIC DNA]</scope>
    <source>
        <strain evidence="14">NCTC 11297</strain>
    </source>
</reference>
<evidence type="ECO:0000256" key="2">
    <source>
        <dbReference type="ARBA" id="ARBA00005551"/>
    </source>
</evidence>
<dbReference type="InterPro" id="IPR004771">
    <property type="entry name" value="K/H_exchanger"/>
</dbReference>
<evidence type="ECO:0000256" key="6">
    <source>
        <dbReference type="ARBA" id="ARBA00022692"/>
    </source>
</evidence>
<comment type="subcellular location">
    <subcellularLocation>
        <location evidence="1">Endomembrane system</location>
        <topology evidence="1">Multi-pass membrane protein</topology>
    </subcellularLocation>
</comment>
<dbReference type="PANTHER" id="PTHR46157:SF4">
    <property type="entry name" value="K(+) EFFLUX ANTIPORTER 3, CHLOROPLASTIC"/>
    <property type="match status" value="1"/>
</dbReference>
<evidence type="ECO:0000256" key="8">
    <source>
        <dbReference type="ARBA" id="ARBA00022989"/>
    </source>
</evidence>
<feature type="transmembrane region" description="Helical" evidence="11">
    <location>
        <begin position="6"/>
        <end position="23"/>
    </location>
</feature>
<dbReference type="Gene3D" id="1.20.1530.20">
    <property type="match status" value="1"/>
</dbReference>
<dbReference type="GO" id="GO:0012505">
    <property type="term" value="C:endomembrane system"/>
    <property type="evidence" value="ECO:0007669"/>
    <property type="project" value="UniProtKB-SubCell"/>
</dbReference>
<gene>
    <name evidence="13" type="primary">kefC</name>
    <name evidence="13" type="ORF">NCTC11297_00081</name>
</gene>
<dbReference type="InterPro" id="IPR038770">
    <property type="entry name" value="Na+/solute_symporter_sf"/>
</dbReference>
<name>A0A379ANC1_AVIAV</name>
<evidence type="ECO:0000259" key="12">
    <source>
        <dbReference type="PROSITE" id="PS51201"/>
    </source>
</evidence>
<feature type="transmembrane region" description="Helical" evidence="11">
    <location>
        <begin position="198"/>
        <end position="219"/>
    </location>
</feature>
<dbReference type="EMBL" id="UGSP01000001">
    <property type="protein sequence ID" value="SUB23094.1"/>
    <property type="molecule type" value="Genomic_DNA"/>
</dbReference>
<evidence type="ECO:0000256" key="10">
    <source>
        <dbReference type="ARBA" id="ARBA00023136"/>
    </source>
</evidence>
<feature type="transmembrane region" description="Helical" evidence="11">
    <location>
        <begin position="231"/>
        <end position="249"/>
    </location>
</feature>
<keyword evidence="7" id="KW-0630">Potassium</keyword>
<feature type="transmembrane region" description="Helical" evidence="11">
    <location>
        <begin position="30"/>
        <end position="48"/>
    </location>
</feature>
<keyword evidence="9" id="KW-0406">Ion transport</keyword>
<evidence type="ECO:0000256" key="1">
    <source>
        <dbReference type="ARBA" id="ARBA00004127"/>
    </source>
</evidence>
<feature type="transmembrane region" description="Helical" evidence="11">
    <location>
        <begin position="85"/>
        <end position="107"/>
    </location>
</feature>
<dbReference type="GO" id="GO:0015297">
    <property type="term" value="F:antiporter activity"/>
    <property type="evidence" value="ECO:0007669"/>
    <property type="project" value="UniProtKB-KW"/>
</dbReference>
<keyword evidence="6 11" id="KW-0812">Transmembrane</keyword>
<feature type="transmembrane region" description="Helical" evidence="11">
    <location>
        <begin position="146"/>
        <end position="169"/>
    </location>
</feature>
<dbReference type="GO" id="GO:1902600">
    <property type="term" value="P:proton transmembrane transport"/>
    <property type="evidence" value="ECO:0007669"/>
    <property type="project" value="InterPro"/>
</dbReference>
<dbReference type="InterPro" id="IPR036291">
    <property type="entry name" value="NAD(P)-bd_dom_sf"/>
</dbReference>
<dbReference type="RefSeq" id="WP_115248560.1">
    <property type="nucleotide sequence ID" value="NZ_UGSP01000001.1"/>
</dbReference>
<sequence>MTSLLTSAFIYLFAAVVAVPISKRLGLGSVLGYLLAGVAIGPILGLVGQETERVQHVAEFGVVMMLFLIGLELDPKMLWALRTKLLGLGGLQVILSIGAIAGVAHLLNFSWEMSIAIGCVLAVSSTAIVLQTLGEKHLLNSPGGQSSFSVLLFQDIAIIPILAFLPMLASPELIDSLHSAEQHSDNLLDGVNNYVKTLITFSVIGSIIFGGYFLARPIFRYIAASRTREIFTAFALALVIGIAAMMSAIGLSPALGTFLAGVVLANSEYRHELESNLEPFKGLLLGLFFITVGADINFSLLFNDFTVILGITLLFILIKAIVLWGLGLIFRLDRLNRNLFALSLAPAGEFGFVLLSFSQQNGILPREITDKLLLAVAISMLLTPFLFIGYDKLIVPRASHQQQRENDTIEDQNDVLIIGHGRYGQIISGMLMSCGYKPTVIDYDATLVEGLSRFGLKTYFGDGSRSDLLETAGIAKAKLLVIALDDKEQAIQIAHFAHHFYPNLPIITRAYDRLHVYDLYRAGARNIVRETFDSAIRSGRLALEQLGMDKEKAKQIAEFYYHRDRHGLAEMASLYDPEISVFSNERMIARAKELEQETKSMMLTLLAGGKVDWQPGEENRSGE</sequence>
<keyword evidence="3" id="KW-0813">Transport</keyword>